<dbReference type="Proteomes" id="UP001060215">
    <property type="component" value="Chromosome 10"/>
</dbReference>
<keyword evidence="2" id="KW-1185">Reference proteome</keyword>
<comment type="caution">
    <text evidence="1">The sequence shown here is derived from an EMBL/GenBank/DDBJ whole genome shotgun (WGS) entry which is preliminary data.</text>
</comment>
<accession>A0ACC0GEY2</accession>
<proteinExistence type="predicted"/>
<organism evidence="1 2">
    <name type="scientific">Camellia lanceoleosa</name>
    <dbReference type="NCBI Taxonomy" id="1840588"/>
    <lineage>
        <taxon>Eukaryota</taxon>
        <taxon>Viridiplantae</taxon>
        <taxon>Streptophyta</taxon>
        <taxon>Embryophyta</taxon>
        <taxon>Tracheophyta</taxon>
        <taxon>Spermatophyta</taxon>
        <taxon>Magnoliopsida</taxon>
        <taxon>eudicotyledons</taxon>
        <taxon>Gunneridae</taxon>
        <taxon>Pentapetalae</taxon>
        <taxon>asterids</taxon>
        <taxon>Ericales</taxon>
        <taxon>Theaceae</taxon>
        <taxon>Camellia</taxon>
    </lineage>
</organism>
<reference evidence="1 2" key="1">
    <citation type="journal article" date="2022" name="Plant J.">
        <title>Chromosome-level genome of Camellia lanceoleosa provides a valuable resource for understanding genome evolution and self-incompatibility.</title>
        <authorList>
            <person name="Gong W."/>
            <person name="Xiao S."/>
            <person name="Wang L."/>
            <person name="Liao Z."/>
            <person name="Chang Y."/>
            <person name="Mo W."/>
            <person name="Hu G."/>
            <person name="Li W."/>
            <person name="Zhao G."/>
            <person name="Zhu H."/>
            <person name="Hu X."/>
            <person name="Ji K."/>
            <person name="Xiang X."/>
            <person name="Song Q."/>
            <person name="Yuan D."/>
            <person name="Jin S."/>
            <person name="Zhang L."/>
        </authorList>
    </citation>
    <scope>NUCLEOTIDE SEQUENCE [LARGE SCALE GENOMIC DNA]</scope>
    <source>
        <strain evidence="1">SQ_2022a</strain>
    </source>
</reference>
<gene>
    <name evidence="1" type="ORF">LOK49_LG10G00221</name>
</gene>
<sequence length="220" mass="24836">MLLRKLQHCSRNKMQRVMTCLNQMLWKRHPEKAHILHEFQLGHGLSVHSSAAPQEERRRSKAVDDCLVSGRRIADGKSHGIDHLKTSGVSGPKARPPIVPSSFSLRCEERAAKRKGASPDPFTPYISAVLLIYCFADVFSLYFYHLLFQFFQKLEEKTNAKEADKVHLQAKNKISLTQPLSPKLGRKTIPGMVQDTGSRPPRRPSVKILPSSKDVTEKST</sequence>
<name>A0ACC0GEY2_9ERIC</name>
<evidence type="ECO:0000313" key="1">
    <source>
        <dbReference type="EMBL" id="KAI7998626.1"/>
    </source>
</evidence>
<dbReference type="EMBL" id="CM045767">
    <property type="protein sequence ID" value="KAI7998626.1"/>
    <property type="molecule type" value="Genomic_DNA"/>
</dbReference>
<protein>
    <submittedName>
        <fullName evidence="1">Uncharacterized protein</fullName>
    </submittedName>
</protein>
<evidence type="ECO:0000313" key="2">
    <source>
        <dbReference type="Proteomes" id="UP001060215"/>
    </source>
</evidence>